<evidence type="ECO:0000256" key="1">
    <source>
        <dbReference type="SAM" id="MobiDB-lite"/>
    </source>
</evidence>
<evidence type="ECO:0000256" key="2">
    <source>
        <dbReference type="SAM" id="SignalP"/>
    </source>
</evidence>
<feature type="region of interest" description="Disordered" evidence="1">
    <location>
        <begin position="36"/>
        <end position="58"/>
    </location>
</feature>
<reference evidence="3" key="1">
    <citation type="submission" date="2010-03" db="EMBL/GenBank/DDBJ databases">
        <title>The genome sequence of Ruminococcus sp. 18P13.</title>
        <authorList>
            <consortium name="metaHIT consortium -- http://www.metahit.eu/"/>
            <person name="Pajon A."/>
            <person name="Turner K."/>
            <person name="Parkhill J."/>
            <person name="Bernalier A."/>
        </authorList>
    </citation>
    <scope>NUCLEOTIDE SEQUENCE [LARGE SCALE GENOMIC DNA]</scope>
    <source>
        <strain evidence="3">Type strain: 18P13</strain>
    </source>
</reference>
<keyword evidence="2" id="KW-0732">Signal</keyword>
<gene>
    <name evidence="3" type="ordered locus">RUM_09390</name>
</gene>
<dbReference type="STRING" id="213810.RUM_09390"/>
<proteinExistence type="predicted"/>
<dbReference type="KEGG" id="rch:RUM_09390"/>
<dbReference type="RefSeq" id="WP_015558017.1">
    <property type="nucleotide sequence ID" value="NC_021039.1"/>
</dbReference>
<feature type="signal peptide" evidence="2">
    <location>
        <begin position="1"/>
        <end position="23"/>
    </location>
</feature>
<dbReference type="GeneID" id="83155701"/>
<organism evidence="3 4">
    <name type="scientific">Ruminococcus champanellensis (strain DSM 18848 / JCM 17042 / KCTC 15320 / 18P13)</name>
    <dbReference type="NCBI Taxonomy" id="213810"/>
    <lineage>
        <taxon>Bacteria</taxon>
        <taxon>Bacillati</taxon>
        <taxon>Bacillota</taxon>
        <taxon>Clostridia</taxon>
        <taxon>Eubacteriales</taxon>
        <taxon>Oscillospiraceae</taxon>
        <taxon>Ruminococcus</taxon>
    </lineage>
</organism>
<evidence type="ECO:0000313" key="4">
    <source>
        <dbReference type="Proteomes" id="UP000007054"/>
    </source>
</evidence>
<dbReference type="Proteomes" id="UP000007054">
    <property type="component" value="Chromosome"/>
</dbReference>
<dbReference type="AlphaFoldDB" id="D4LBW5"/>
<dbReference type="PATRIC" id="fig|213810.4.peg.843"/>
<dbReference type="HOGENOM" id="CLU_1065119_0_0_9"/>
<accession>D4LBW5</accession>
<name>D4LBW5_RUMC1</name>
<dbReference type="BioCyc" id="RCHA213810:RUM_RS04505-MONOMER"/>
<reference evidence="3" key="2">
    <citation type="submission" date="2010-03" db="EMBL/GenBank/DDBJ databases">
        <authorList>
            <person name="Pajon A."/>
        </authorList>
    </citation>
    <scope>NUCLEOTIDE SEQUENCE</scope>
    <source>
        <strain evidence="3">Type strain: 18P13</strain>
    </source>
</reference>
<keyword evidence="4" id="KW-1185">Reference proteome</keyword>
<sequence>MKRTFFCGTLACALLLLNACTFGDIQIETWSETQRDSAAVNSADSTDSGSDSGSTKTPEIKFQTALGERFYSENLVSPPAGSGEIYVTVDRAEVFTTFAEAGIALEDTFPYSVVDGMHYDQASGKLLHDGVIVTLHFTVENVNATSPEHAWEPEFYEEYDFRVDALGACTEGPDFYFSKHDACSGSYYAFHLEPGETTEFEVSYLVRLENVPLESVVFQTADTKNGGPWVDLNLK</sequence>
<evidence type="ECO:0008006" key="5">
    <source>
        <dbReference type="Google" id="ProtNLM"/>
    </source>
</evidence>
<feature type="chain" id="PRO_5038386772" description="DUF4352 domain-containing protein" evidence="2">
    <location>
        <begin position="24"/>
        <end position="235"/>
    </location>
</feature>
<evidence type="ECO:0000313" key="3">
    <source>
        <dbReference type="EMBL" id="CBL17110.1"/>
    </source>
</evidence>
<protein>
    <recommendedName>
        <fullName evidence="5">DUF4352 domain-containing protein</fullName>
    </recommendedName>
</protein>
<dbReference type="EMBL" id="FP929052">
    <property type="protein sequence ID" value="CBL17110.1"/>
    <property type="molecule type" value="Genomic_DNA"/>
</dbReference>
<feature type="compositionally biased region" description="Low complexity" evidence="1">
    <location>
        <begin position="44"/>
        <end position="55"/>
    </location>
</feature>